<dbReference type="SUPFAM" id="SSF52540">
    <property type="entry name" value="P-loop containing nucleoside triphosphate hydrolases"/>
    <property type="match status" value="1"/>
</dbReference>
<dbReference type="Pfam" id="PF07717">
    <property type="entry name" value="OB_NTP_bind"/>
    <property type="match status" value="1"/>
</dbReference>
<keyword evidence="1" id="KW-0547">Nucleotide-binding</keyword>
<dbReference type="Pfam" id="PF21010">
    <property type="entry name" value="HA2_C"/>
    <property type="match status" value="1"/>
</dbReference>
<evidence type="ECO:0000256" key="1">
    <source>
        <dbReference type="ARBA" id="ARBA00022741"/>
    </source>
</evidence>
<dbReference type="SMART" id="SM00847">
    <property type="entry name" value="HA2"/>
    <property type="match status" value="1"/>
</dbReference>
<feature type="non-terminal residue" evidence="6">
    <location>
        <position position="1"/>
    </location>
</feature>
<dbReference type="PANTHER" id="PTHR18934">
    <property type="entry name" value="ATP-DEPENDENT RNA HELICASE"/>
    <property type="match status" value="1"/>
</dbReference>
<sequence>VVVTSQQSVRQRAGRAGRERPGDVYHLYTYNSFMEELPVSSTPEMQRVDLSGTYLTLLACGIAQPFKLRLLSPPSVASQRHSLRTLIEVGAIRNTMSSVTKAEYAAGARPEPELRLTPMGRRLVSFPLDPRLSRSLVAAHQLNCLAMTLSIAALLSVGPVFVTPPTSERDDAQAQWKRFVLTEDGDHGALLRVYKQWLGETRKSRRDWCKRMFVSNRSLEGADRVRNQLAGIVEGHNMMPRCLSGEERDYGWDTDTQLVLQAMCTGYKANIARKTDDGRTYRTARGNQTAVIHPSSCVTDQPAVVIYQEFVHTTRTYLRCVAPVKQQWIV</sequence>
<evidence type="ECO:0000259" key="5">
    <source>
        <dbReference type="SMART" id="SM00847"/>
    </source>
</evidence>
<evidence type="ECO:0000313" key="7">
    <source>
        <dbReference type="Proteomes" id="UP000265618"/>
    </source>
</evidence>
<dbReference type="Gene3D" id="1.20.120.1080">
    <property type="match status" value="1"/>
</dbReference>
<dbReference type="InterPro" id="IPR027417">
    <property type="entry name" value="P-loop_NTPase"/>
</dbReference>
<keyword evidence="2" id="KW-0378">Hydrolase</keyword>
<dbReference type="Proteomes" id="UP000265618">
    <property type="component" value="Unassembled WGS sequence"/>
</dbReference>
<keyword evidence="4" id="KW-0067">ATP-binding</keyword>
<evidence type="ECO:0000256" key="2">
    <source>
        <dbReference type="ARBA" id="ARBA00022801"/>
    </source>
</evidence>
<accession>A0A9K3D4B6</accession>
<evidence type="ECO:0000313" key="6">
    <source>
        <dbReference type="EMBL" id="GIQ88824.1"/>
    </source>
</evidence>
<dbReference type="PANTHER" id="PTHR18934:SF99">
    <property type="entry name" value="ATP-DEPENDENT RNA HELICASE DHX37-RELATED"/>
    <property type="match status" value="1"/>
</dbReference>
<dbReference type="GO" id="GO:0005524">
    <property type="term" value="F:ATP binding"/>
    <property type="evidence" value="ECO:0007669"/>
    <property type="project" value="UniProtKB-KW"/>
</dbReference>
<dbReference type="GO" id="GO:0003723">
    <property type="term" value="F:RNA binding"/>
    <property type="evidence" value="ECO:0007669"/>
    <property type="project" value="TreeGrafter"/>
</dbReference>
<dbReference type="OrthoDB" id="10253254at2759"/>
<evidence type="ECO:0000256" key="4">
    <source>
        <dbReference type="ARBA" id="ARBA00022840"/>
    </source>
</evidence>
<protein>
    <recommendedName>
        <fullName evidence="5">Helicase-associated domain-containing protein</fullName>
    </recommendedName>
</protein>
<name>A0A9K3D4B6_9EUKA</name>
<proteinExistence type="predicted"/>
<keyword evidence="7" id="KW-1185">Reference proteome</keyword>
<dbReference type="GO" id="GO:0004386">
    <property type="term" value="F:helicase activity"/>
    <property type="evidence" value="ECO:0007669"/>
    <property type="project" value="UniProtKB-KW"/>
</dbReference>
<dbReference type="InterPro" id="IPR007502">
    <property type="entry name" value="Helicase-assoc_dom"/>
</dbReference>
<evidence type="ECO:0000256" key="3">
    <source>
        <dbReference type="ARBA" id="ARBA00022806"/>
    </source>
</evidence>
<dbReference type="GO" id="GO:0016787">
    <property type="term" value="F:hydrolase activity"/>
    <property type="evidence" value="ECO:0007669"/>
    <property type="project" value="UniProtKB-KW"/>
</dbReference>
<dbReference type="AlphaFoldDB" id="A0A9K3D4B6"/>
<dbReference type="EMBL" id="BDIP01004430">
    <property type="protein sequence ID" value="GIQ88824.1"/>
    <property type="molecule type" value="Genomic_DNA"/>
</dbReference>
<dbReference type="InterPro" id="IPR011709">
    <property type="entry name" value="DEAD-box_helicase_OB_fold"/>
</dbReference>
<comment type="caution">
    <text evidence="6">The sequence shown here is derived from an EMBL/GenBank/DDBJ whole genome shotgun (WGS) entry which is preliminary data.</text>
</comment>
<dbReference type="Gene3D" id="3.40.50.300">
    <property type="entry name" value="P-loop containing nucleotide triphosphate hydrolases"/>
    <property type="match status" value="1"/>
</dbReference>
<feature type="domain" description="Helicase-associated" evidence="5">
    <location>
        <begin position="81"/>
        <end position="191"/>
    </location>
</feature>
<reference evidence="6 7" key="1">
    <citation type="journal article" date="2018" name="PLoS ONE">
        <title>The draft genome of Kipferlia bialata reveals reductive genome evolution in fornicate parasites.</title>
        <authorList>
            <person name="Tanifuji G."/>
            <person name="Takabayashi S."/>
            <person name="Kume K."/>
            <person name="Takagi M."/>
            <person name="Nakayama T."/>
            <person name="Kamikawa R."/>
            <person name="Inagaki Y."/>
            <person name="Hashimoto T."/>
        </authorList>
    </citation>
    <scope>NUCLEOTIDE SEQUENCE [LARGE SCALE GENOMIC DNA]</scope>
    <source>
        <strain evidence="6">NY0173</strain>
    </source>
</reference>
<keyword evidence="3" id="KW-0347">Helicase</keyword>
<gene>
    <name evidence="6" type="ORF">KIPB_011163</name>
</gene>
<organism evidence="6 7">
    <name type="scientific">Kipferlia bialata</name>
    <dbReference type="NCBI Taxonomy" id="797122"/>
    <lineage>
        <taxon>Eukaryota</taxon>
        <taxon>Metamonada</taxon>
        <taxon>Carpediemonas-like organisms</taxon>
        <taxon>Kipferlia</taxon>
    </lineage>
</organism>